<keyword evidence="3" id="KW-0808">Transferase</keyword>
<dbReference type="Pfam" id="PF02353">
    <property type="entry name" value="CMAS"/>
    <property type="match status" value="1"/>
</dbReference>
<feature type="compositionally biased region" description="Low complexity" evidence="7">
    <location>
        <begin position="14"/>
        <end position="25"/>
    </location>
</feature>
<comment type="caution">
    <text evidence="8">The sequence shown here is derived from an EMBL/GenBank/DDBJ whole genome shotgun (WGS) entry which is preliminary data.</text>
</comment>
<dbReference type="CDD" id="cd02440">
    <property type="entry name" value="AdoMet_MTases"/>
    <property type="match status" value="1"/>
</dbReference>
<dbReference type="GO" id="GO:0008168">
    <property type="term" value="F:methyltransferase activity"/>
    <property type="evidence" value="ECO:0007669"/>
    <property type="project" value="UniProtKB-KW"/>
</dbReference>
<evidence type="ECO:0000313" key="9">
    <source>
        <dbReference type="Proteomes" id="UP000438991"/>
    </source>
</evidence>
<evidence type="ECO:0000256" key="5">
    <source>
        <dbReference type="ARBA" id="ARBA00023098"/>
    </source>
</evidence>
<dbReference type="EMBL" id="WNKV01000003">
    <property type="protein sequence ID" value="MTW15442.1"/>
    <property type="molecule type" value="Genomic_DNA"/>
</dbReference>
<accession>A0A327K6B0</accession>
<organism evidence="8 9">
    <name type="scientific">Rhodoplanes serenus</name>
    <dbReference type="NCBI Taxonomy" id="200615"/>
    <lineage>
        <taxon>Bacteria</taxon>
        <taxon>Pseudomonadati</taxon>
        <taxon>Pseudomonadota</taxon>
        <taxon>Alphaproteobacteria</taxon>
        <taxon>Hyphomicrobiales</taxon>
        <taxon>Nitrobacteraceae</taxon>
        <taxon>Rhodoplanes</taxon>
    </lineage>
</organism>
<protein>
    <submittedName>
        <fullName evidence="8">Methyltransferase domain-containing protein</fullName>
    </submittedName>
</protein>
<sequence>MTHLSSCDLSSCEAPSHAPAAPAAEPAAVLRRRKLTHRLLARVLRRLDVGTLTVELPNGVRIAHRGRRPGHAATWVLHRWRTLWRVVWRGDLGFAEAYMDGDWSTPDLPALLALFSENDAGLTDVYAGLRTERLLDRIRHAVRANTRRGSRRNIAAHYDLGNAFYAAWLDRSMTYSSAIYTEDDQSLDEAQQIKLDHIVATLGVTGGEHVLEIGCGWGALAERLAREGCRVTGLTLSAEQLAFARERVAAAGLAEACDLRLEDYRDTEGTFDRIVSIEMIEAVGEKYWPIYFETLAARLRAGGTAVLQAITIETSRFDRYRRNPDFIQRYVFPGGMLPTRDMMVEHARRAGLALVTHTAFAESYARTLAEWRRRFLAAWPAIAPLGFDDRFRRLWEYYLAYCETGFRLGIIDVGLFAFAKPEPVPVRVAARVAVRAG</sequence>
<dbReference type="Gene3D" id="3.40.50.150">
    <property type="entry name" value="Vaccinia Virus protein VP39"/>
    <property type="match status" value="1"/>
</dbReference>
<dbReference type="GO" id="GO:0032259">
    <property type="term" value="P:methylation"/>
    <property type="evidence" value="ECO:0007669"/>
    <property type="project" value="UniProtKB-KW"/>
</dbReference>
<name>A0A327K6B0_9BRAD</name>
<evidence type="ECO:0000256" key="2">
    <source>
        <dbReference type="ARBA" id="ARBA00022603"/>
    </source>
</evidence>
<evidence type="ECO:0000256" key="1">
    <source>
        <dbReference type="ARBA" id="ARBA00010815"/>
    </source>
</evidence>
<dbReference type="SUPFAM" id="SSF53335">
    <property type="entry name" value="S-adenosyl-L-methionine-dependent methyltransferases"/>
    <property type="match status" value="1"/>
</dbReference>
<evidence type="ECO:0000313" key="8">
    <source>
        <dbReference type="EMBL" id="MTW15442.1"/>
    </source>
</evidence>
<dbReference type="PIRSF" id="PIRSF003085">
    <property type="entry name" value="CMAS"/>
    <property type="match status" value="1"/>
</dbReference>
<keyword evidence="2 8" id="KW-0489">Methyltransferase</keyword>
<dbReference type="RefSeq" id="WP_111385461.1">
    <property type="nucleotide sequence ID" value="NZ_NPEW01000101.1"/>
</dbReference>
<dbReference type="InterPro" id="IPR029063">
    <property type="entry name" value="SAM-dependent_MTases_sf"/>
</dbReference>
<feature type="region of interest" description="Disordered" evidence="7">
    <location>
        <begin position="1"/>
        <end position="25"/>
    </location>
</feature>
<dbReference type="PANTHER" id="PTHR43667:SF2">
    <property type="entry name" value="FATTY ACID C-METHYL TRANSFERASE"/>
    <property type="match status" value="1"/>
</dbReference>
<keyword evidence="4" id="KW-0949">S-adenosyl-L-methionine</keyword>
<evidence type="ECO:0000256" key="7">
    <source>
        <dbReference type="SAM" id="MobiDB-lite"/>
    </source>
</evidence>
<evidence type="ECO:0000256" key="4">
    <source>
        <dbReference type="ARBA" id="ARBA00022691"/>
    </source>
</evidence>
<comment type="similarity">
    <text evidence="1">Belongs to the CFA/CMAS family.</text>
</comment>
<feature type="active site" evidence="6">
    <location>
        <position position="402"/>
    </location>
</feature>
<dbReference type="GO" id="GO:0008610">
    <property type="term" value="P:lipid biosynthetic process"/>
    <property type="evidence" value="ECO:0007669"/>
    <property type="project" value="InterPro"/>
</dbReference>
<dbReference type="AlphaFoldDB" id="A0A327K6B0"/>
<evidence type="ECO:0000256" key="6">
    <source>
        <dbReference type="PIRSR" id="PIRSR003085-1"/>
    </source>
</evidence>
<gene>
    <name evidence="8" type="ORF">GJ689_04380</name>
</gene>
<dbReference type="InterPro" id="IPR003333">
    <property type="entry name" value="CMAS"/>
</dbReference>
<reference evidence="8 9" key="1">
    <citation type="submission" date="2019-11" db="EMBL/GenBank/DDBJ databases">
        <title>Whole-genome sequence of Rhodoplanes serenus DSM 18633, type strain.</title>
        <authorList>
            <person name="Kyndt J.A."/>
            <person name="Meyer T.E."/>
        </authorList>
    </citation>
    <scope>NUCLEOTIDE SEQUENCE [LARGE SCALE GENOMIC DNA]</scope>
    <source>
        <strain evidence="8 9">DSM 18633</strain>
    </source>
</reference>
<evidence type="ECO:0000256" key="3">
    <source>
        <dbReference type="ARBA" id="ARBA00022679"/>
    </source>
</evidence>
<dbReference type="Proteomes" id="UP000438991">
    <property type="component" value="Unassembled WGS sequence"/>
</dbReference>
<dbReference type="InterPro" id="IPR050723">
    <property type="entry name" value="CFA/CMAS"/>
</dbReference>
<keyword evidence="5" id="KW-0443">Lipid metabolism</keyword>
<proteinExistence type="inferred from homology"/>
<dbReference type="PANTHER" id="PTHR43667">
    <property type="entry name" value="CYCLOPROPANE-FATTY-ACYL-PHOSPHOLIPID SYNTHASE"/>
    <property type="match status" value="1"/>
</dbReference>